<dbReference type="AlphaFoldDB" id="A0A7W7G279"/>
<reference evidence="2 3" key="1">
    <citation type="submission" date="2020-08" db="EMBL/GenBank/DDBJ databases">
        <title>Sequencing the genomes of 1000 actinobacteria strains.</title>
        <authorList>
            <person name="Klenk H.-P."/>
        </authorList>
    </citation>
    <scope>NUCLEOTIDE SEQUENCE [LARGE SCALE GENOMIC DNA]</scope>
    <source>
        <strain evidence="2 3">DSM 45518</strain>
    </source>
</reference>
<dbReference type="EMBL" id="JACHMF010000001">
    <property type="protein sequence ID" value="MBB4694958.1"/>
    <property type="molecule type" value="Genomic_DNA"/>
</dbReference>
<organism evidence="2 3">
    <name type="scientific">Paractinoplanes abujensis</name>
    <dbReference type="NCBI Taxonomy" id="882441"/>
    <lineage>
        <taxon>Bacteria</taxon>
        <taxon>Bacillati</taxon>
        <taxon>Actinomycetota</taxon>
        <taxon>Actinomycetes</taxon>
        <taxon>Micromonosporales</taxon>
        <taxon>Micromonosporaceae</taxon>
        <taxon>Paractinoplanes</taxon>
    </lineage>
</organism>
<gene>
    <name evidence="2" type="ORF">BKA14_005106</name>
</gene>
<keyword evidence="3" id="KW-1185">Reference proteome</keyword>
<evidence type="ECO:0000313" key="3">
    <source>
        <dbReference type="Proteomes" id="UP000542742"/>
    </source>
</evidence>
<sequence length="93" mass="9699">MSRVMRLLTVAALAVAVLLPPGPAQAATRSYPASSEVFANPGRGFFTYSETRLGAAYEPLIAADLTRAPSLRPAAWSTGITTSPATPRCPPPT</sequence>
<accession>A0A7W7G279</accession>
<comment type="caution">
    <text evidence="2">The sequence shown here is derived from an EMBL/GenBank/DDBJ whole genome shotgun (WGS) entry which is preliminary data.</text>
</comment>
<feature type="chain" id="PRO_5031188418" evidence="1">
    <location>
        <begin position="27"/>
        <end position="93"/>
    </location>
</feature>
<proteinExistence type="predicted"/>
<dbReference type="RefSeq" id="WP_184953376.1">
    <property type="nucleotide sequence ID" value="NZ_BOMC01000071.1"/>
</dbReference>
<evidence type="ECO:0000256" key="1">
    <source>
        <dbReference type="SAM" id="SignalP"/>
    </source>
</evidence>
<protein>
    <submittedName>
        <fullName evidence="2">Uncharacterized protein</fullName>
    </submittedName>
</protein>
<feature type="signal peptide" evidence="1">
    <location>
        <begin position="1"/>
        <end position="26"/>
    </location>
</feature>
<dbReference type="Proteomes" id="UP000542742">
    <property type="component" value="Unassembled WGS sequence"/>
</dbReference>
<keyword evidence="1" id="KW-0732">Signal</keyword>
<name>A0A7W7G279_9ACTN</name>
<evidence type="ECO:0000313" key="2">
    <source>
        <dbReference type="EMBL" id="MBB4694958.1"/>
    </source>
</evidence>